<dbReference type="PROSITE" id="PS51257">
    <property type="entry name" value="PROKAR_LIPOPROTEIN"/>
    <property type="match status" value="1"/>
</dbReference>
<keyword evidence="11" id="KW-1185">Reference proteome</keyword>
<comment type="caution">
    <text evidence="10">The sequence shown here is derived from an EMBL/GenBank/DDBJ whole genome shotgun (WGS) entry which is preliminary data.</text>
</comment>
<dbReference type="InterPro" id="IPR001179">
    <property type="entry name" value="PPIase_FKBP_dom"/>
</dbReference>
<dbReference type="RefSeq" id="WP_281756079.1">
    <property type="nucleotide sequence ID" value="NZ_BRVP01000025.1"/>
</dbReference>
<dbReference type="EC" id="5.2.1.8" evidence="3 6"/>
<evidence type="ECO:0000256" key="6">
    <source>
        <dbReference type="PROSITE-ProRule" id="PRU00277"/>
    </source>
</evidence>
<dbReference type="EMBL" id="BRVP01000025">
    <property type="protein sequence ID" value="GLB53834.1"/>
    <property type="molecule type" value="Genomic_DNA"/>
</dbReference>
<protein>
    <recommendedName>
        <fullName evidence="3 6">peptidylprolyl isomerase</fullName>
        <ecNumber evidence="3 6">5.2.1.8</ecNumber>
    </recommendedName>
</protein>
<comment type="catalytic activity">
    <reaction evidence="1 6">
        <text>[protein]-peptidylproline (omega=180) = [protein]-peptidylproline (omega=0)</text>
        <dbReference type="Rhea" id="RHEA:16237"/>
        <dbReference type="Rhea" id="RHEA-COMP:10747"/>
        <dbReference type="Rhea" id="RHEA-COMP:10748"/>
        <dbReference type="ChEBI" id="CHEBI:83833"/>
        <dbReference type="ChEBI" id="CHEBI:83834"/>
        <dbReference type="EC" id="5.2.1.8"/>
    </reaction>
</comment>
<feature type="domain" description="PPIase cyclophilin-type" evidence="9">
    <location>
        <begin position="41"/>
        <end position="194"/>
    </location>
</feature>
<keyword evidence="7" id="KW-0732">Signal</keyword>
<proteinExistence type="inferred from homology"/>
<dbReference type="PANTHER" id="PTHR45625:SF4">
    <property type="entry name" value="PEPTIDYLPROLYL ISOMERASE DOMAIN AND WD REPEAT-CONTAINING PROTEIN 1"/>
    <property type="match status" value="1"/>
</dbReference>
<evidence type="ECO:0000256" key="5">
    <source>
        <dbReference type="ARBA" id="ARBA00023235"/>
    </source>
</evidence>
<evidence type="ECO:0000256" key="3">
    <source>
        <dbReference type="ARBA" id="ARBA00013194"/>
    </source>
</evidence>
<gene>
    <name evidence="10" type="primary">ppiA</name>
    <name evidence="10" type="ORF">NBRC110019_28750</name>
</gene>
<organism evidence="10 11">
    <name type="scientific">Neptunitalea chrysea</name>
    <dbReference type="NCBI Taxonomy" id="1647581"/>
    <lineage>
        <taxon>Bacteria</taxon>
        <taxon>Pseudomonadati</taxon>
        <taxon>Bacteroidota</taxon>
        <taxon>Flavobacteriia</taxon>
        <taxon>Flavobacteriales</taxon>
        <taxon>Flavobacteriaceae</taxon>
        <taxon>Neptunitalea</taxon>
    </lineage>
</organism>
<reference evidence="10" key="1">
    <citation type="submission" date="2022-07" db="EMBL/GenBank/DDBJ databases">
        <title>Taxonomy of Novel Oxalotrophic and Methylotrophic Bacteria.</title>
        <authorList>
            <person name="Sahin N."/>
            <person name="Tani A."/>
        </authorList>
    </citation>
    <scope>NUCLEOTIDE SEQUENCE</scope>
    <source>
        <strain evidence="10">AM327</strain>
    </source>
</reference>
<dbReference type="Pfam" id="PF00160">
    <property type="entry name" value="Pro_isomerase"/>
    <property type="match status" value="1"/>
</dbReference>
<dbReference type="Gene3D" id="2.40.100.10">
    <property type="entry name" value="Cyclophilin-like"/>
    <property type="match status" value="1"/>
</dbReference>
<dbReference type="GO" id="GO:0003755">
    <property type="term" value="F:peptidyl-prolyl cis-trans isomerase activity"/>
    <property type="evidence" value="ECO:0007669"/>
    <property type="project" value="UniProtKB-KW"/>
</dbReference>
<accession>A0A9W6B924</accession>
<keyword evidence="4 6" id="KW-0697">Rotamase</keyword>
<dbReference type="InterPro" id="IPR020892">
    <property type="entry name" value="Cyclophilin-type_PPIase_CS"/>
</dbReference>
<dbReference type="CDD" id="cd00317">
    <property type="entry name" value="cyclophilin"/>
    <property type="match status" value="1"/>
</dbReference>
<name>A0A9W6B924_9FLAO</name>
<dbReference type="InterPro" id="IPR029000">
    <property type="entry name" value="Cyclophilin-like_dom_sf"/>
</dbReference>
<dbReference type="PRINTS" id="PR00153">
    <property type="entry name" value="CSAPPISMRASE"/>
</dbReference>
<feature type="domain" description="PPIase FKBP-type" evidence="8">
    <location>
        <begin position="259"/>
        <end position="368"/>
    </location>
</feature>
<evidence type="ECO:0000259" key="8">
    <source>
        <dbReference type="PROSITE" id="PS50059"/>
    </source>
</evidence>
<dbReference type="PROSITE" id="PS50072">
    <property type="entry name" value="CSA_PPIASE_2"/>
    <property type="match status" value="1"/>
</dbReference>
<dbReference type="InterPro" id="IPR002130">
    <property type="entry name" value="Cyclophilin-type_PPIase_dom"/>
</dbReference>
<dbReference type="GO" id="GO:0006457">
    <property type="term" value="P:protein folding"/>
    <property type="evidence" value="ECO:0007669"/>
    <property type="project" value="InterPro"/>
</dbReference>
<evidence type="ECO:0000259" key="9">
    <source>
        <dbReference type="PROSITE" id="PS50072"/>
    </source>
</evidence>
<dbReference type="Gene3D" id="3.10.50.40">
    <property type="match status" value="1"/>
</dbReference>
<comment type="similarity">
    <text evidence="2">Belongs to the cyclophilin-type PPIase family.</text>
</comment>
<dbReference type="InterPro" id="IPR046357">
    <property type="entry name" value="PPIase_dom_sf"/>
</dbReference>
<evidence type="ECO:0000313" key="11">
    <source>
        <dbReference type="Proteomes" id="UP001143545"/>
    </source>
</evidence>
<feature type="signal peptide" evidence="7">
    <location>
        <begin position="1"/>
        <end position="16"/>
    </location>
</feature>
<feature type="chain" id="PRO_5040733690" description="peptidylprolyl isomerase" evidence="7">
    <location>
        <begin position="17"/>
        <end position="374"/>
    </location>
</feature>
<dbReference type="AlphaFoldDB" id="A0A9W6B924"/>
<sequence length="374" mass="41157">MKKILILSMFTLLAVAAGSCQKKQYRELGDGLFADIQTNKGNMIVKLYYDATPATVASFVSLAEGTNEYVTDSLKGKPYYDGVIFHRVMKDFMIQGGDILGTGSGDPGYKFEDEFVDTLKFDGKGILAMANSGRNTNGSQFFITHKETPWLNGAHTIFGKVVKGEEIIDTIANVKVNPSNSKPIDSVIINHVEIIKNGRNAKKFKAAKVFDEYYKEKIKREEERKAKLAAQKKAATTTDSGLQLLFLNKSEDGEQPKQGSKVLVYYSGYLDRDGELVAFASNIESVIKENNLDKKSPMPPKTDPAIMDYSSNANLIAGVKEALLQMKVGDKVRVFIPYYLGYGDRGAGRGLIPPKSDLVFDLEIVSIAEPTAAE</sequence>
<evidence type="ECO:0000256" key="7">
    <source>
        <dbReference type="SAM" id="SignalP"/>
    </source>
</evidence>
<evidence type="ECO:0000256" key="1">
    <source>
        <dbReference type="ARBA" id="ARBA00000971"/>
    </source>
</evidence>
<keyword evidence="5 6" id="KW-0413">Isomerase</keyword>
<dbReference type="InterPro" id="IPR044666">
    <property type="entry name" value="Cyclophilin_A-like"/>
</dbReference>
<dbReference type="SUPFAM" id="SSF50891">
    <property type="entry name" value="Cyclophilin-like"/>
    <property type="match status" value="1"/>
</dbReference>
<evidence type="ECO:0000256" key="2">
    <source>
        <dbReference type="ARBA" id="ARBA00007365"/>
    </source>
</evidence>
<dbReference type="Proteomes" id="UP001143545">
    <property type="component" value="Unassembled WGS sequence"/>
</dbReference>
<dbReference type="Pfam" id="PF00254">
    <property type="entry name" value="FKBP_C"/>
    <property type="match status" value="1"/>
</dbReference>
<dbReference type="PROSITE" id="PS00170">
    <property type="entry name" value="CSA_PPIASE_1"/>
    <property type="match status" value="1"/>
</dbReference>
<dbReference type="PROSITE" id="PS50059">
    <property type="entry name" value="FKBP_PPIASE"/>
    <property type="match status" value="1"/>
</dbReference>
<dbReference type="SUPFAM" id="SSF54534">
    <property type="entry name" value="FKBP-like"/>
    <property type="match status" value="1"/>
</dbReference>
<evidence type="ECO:0000256" key="4">
    <source>
        <dbReference type="ARBA" id="ARBA00023110"/>
    </source>
</evidence>
<evidence type="ECO:0000313" key="10">
    <source>
        <dbReference type="EMBL" id="GLB53834.1"/>
    </source>
</evidence>
<dbReference type="PANTHER" id="PTHR45625">
    <property type="entry name" value="PEPTIDYL-PROLYL CIS-TRANS ISOMERASE-RELATED"/>
    <property type="match status" value="1"/>
</dbReference>